<feature type="binding site" evidence="10">
    <location>
        <position position="145"/>
    </location>
    <ligand>
        <name>L-glutamate</name>
        <dbReference type="ChEBI" id="CHEBI:29985"/>
    </ligand>
</feature>
<keyword evidence="4 11" id="KW-0808">Transferase</keyword>
<keyword evidence="13" id="KW-0732">Signal</keyword>
<evidence type="ECO:0000256" key="3">
    <source>
        <dbReference type="ARBA" id="ARBA00009381"/>
    </source>
</evidence>
<evidence type="ECO:0000256" key="13">
    <source>
        <dbReference type="SAM" id="SignalP"/>
    </source>
</evidence>
<dbReference type="STRING" id="343013.SAMN04489707_101681"/>
<feature type="active site" description="Nucleophile" evidence="9">
    <location>
        <position position="456"/>
    </location>
</feature>
<evidence type="ECO:0000256" key="7">
    <source>
        <dbReference type="ARBA" id="ARBA00023315"/>
    </source>
</evidence>
<comment type="PTM">
    <text evidence="11">Cleaved by autocatalysis into a large and a small subunit.</text>
</comment>
<dbReference type="PANTHER" id="PTHR43199:SF1">
    <property type="entry name" value="GLUTATHIONE HYDROLASE PROENZYME"/>
    <property type="match status" value="1"/>
</dbReference>
<comment type="catalytic activity">
    <reaction evidence="1 11">
        <text>an S-substituted glutathione + H2O = an S-substituted L-cysteinylglycine + L-glutamate</text>
        <dbReference type="Rhea" id="RHEA:59468"/>
        <dbReference type="ChEBI" id="CHEBI:15377"/>
        <dbReference type="ChEBI" id="CHEBI:29985"/>
        <dbReference type="ChEBI" id="CHEBI:90779"/>
        <dbReference type="ChEBI" id="CHEBI:143103"/>
        <dbReference type="EC" id="3.4.19.13"/>
    </reaction>
</comment>
<feature type="chain" id="PRO_5010267986" description="Glutathione hydrolase proenzyme" evidence="13">
    <location>
        <begin position="27"/>
        <end position="650"/>
    </location>
</feature>
<evidence type="ECO:0000256" key="12">
    <source>
        <dbReference type="SAM" id="MobiDB-lite"/>
    </source>
</evidence>
<evidence type="ECO:0000256" key="10">
    <source>
        <dbReference type="PIRSR" id="PIRSR600101-2"/>
    </source>
</evidence>
<dbReference type="SUPFAM" id="SSF56235">
    <property type="entry name" value="N-terminal nucleophile aminohydrolases (Ntn hydrolases)"/>
    <property type="match status" value="1"/>
</dbReference>
<dbReference type="InterPro" id="IPR051792">
    <property type="entry name" value="GGT_bact"/>
</dbReference>
<dbReference type="Pfam" id="PF01019">
    <property type="entry name" value="G_glu_transpept"/>
    <property type="match status" value="1"/>
</dbReference>
<dbReference type="Gene3D" id="3.60.20.40">
    <property type="match status" value="1"/>
</dbReference>
<dbReference type="PROSITE" id="PS51257">
    <property type="entry name" value="PROKAR_LIPOPROTEIN"/>
    <property type="match status" value="1"/>
</dbReference>
<dbReference type="GO" id="GO:0103068">
    <property type="term" value="F:leukotriene C4 gamma-glutamyl transferase activity"/>
    <property type="evidence" value="ECO:0007669"/>
    <property type="project" value="UniProtKB-EC"/>
</dbReference>
<evidence type="ECO:0000256" key="9">
    <source>
        <dbReference type="PIRSR" id="PIRSR600101-1"/>
    </source>
</evidence>
<dbReference type="OrthoDB" id="5297205at2"/>
<dbReference type="AlphaFoldDB" id="A0A1I7IHJ1"/>
<keyword evidence="5 11" id="KW-0378">Hydrolase</keyword>
<dbReference type="InterPro" id="IPR000101">
    <property type="entry name" value="GGT_peptidase"/>
</dbReference>
<sequence length="650" mass="66839">MRKNVLWVMAPLAASLLLASCGSSHSPDLIVDDDPNSCSVLSSNGAPVVVGSGVSGDPAAPEKASGYRLGLTAKYSSKYMVVANTPLATKAGCDVLKAGGSAVDAAVAMQAVLGLVEPQSSTIAGSAFMLYYDAKSKKVVAYDGRETAPAAATGYYLARQDQANPDSPPPVPSARRSGRSIGVPGVMRMLDMAHKEHGVLAWSGLFDYGIKLSTNGFQIPGRLGDAIASNASNLALDANAMATYFNADGSPRKTGDTMTNLPYARTLKALASQGADALYTGDIAKAIVAKAAQSVGDDAAKTPITPSLMTLTDLAAYRAKKRDPVCTTYRDAYHVCTMAPPSSGGIAIAQSLGILGQFNLAPYAPTNPSNEGGVPGVMGVHLVSEAERLAYADRDKYVADTDFVPLPAQGLASLLSPDYLKQRARLINPDKSMGTATAGDFGTVPVGVDKTVEHGTTHFSVVDAYGNVVSMTTTVESSMGSFHMVEGFLLTNQLTDFSATPVDAAGLPVANRVAPGKRPRSTMAPTLVFKGSAPGDFLMATGSPGGGAIIQYVLKTVVGALDWRLDAQQATSLVNFGASNSANTGVDGSNTTLDAAGLVNGLKAKGHTVSTAAQSSGVATIIRVTKDGKPQLEGGADPRREGIVLGDGAL</sequence>
<dbReference type="InterPro" id="IPR043138">
    <property type="entry name" value="GGT_lsub"/>
</dbReference>
<reference evidence="14 15" key="1">
    <citation type="submission" date="2016-10" db="EMBL/GenBank/DDBJ databases">
        <authorList>
            <person name="de Groot N.N."/>
        </authorList>
    </citation>
    <scope>NUCLEOTIDE SEQUENCE [LARGE SCALE GENOMIC DNA]</scope>
    <source>
        <strain evidence="14 15">R-24608</strain>
    </source>
</reference>
<feature type="binding site" evidence="10">
    <location>
        <position position="496"/>
    </location>
    <ligand>
        <name>L-glutamate</name>
        <dbReference type="ChEBI" id="CHEBI:29985"/>
    </ligand>
</feature>
<name>A0A1I7IHJ1_9BURK</name>
<protein>
    <recommendedName>
        <fullName evidence="11">Glutathione hydrolase proenzyme</fullName>
        <ecNumber evidence="11">2.3.2.2</ecNumber>
        <ecNumber evidence="11">3.4.19.13</ecNumber>
    </recommendedName>
    <component>
        <recommendedName>
            <fullName evidence="11">Glutathione hydrolase large chain</fullName>
        </recommendedName>
    </component>
    <component>
        <recommendedName>
            <fullName evidence="11">Glutathione hydrolase small chain</fullName>
        </recommendedName>
    </component>
</protein>
<dbReference type="GO" id="GO:0006750">
    <property type="term" value="P:glutathione biosynthetic process"/>
    <property type="evidence" value="ECO:0007669"/>
    <property type="project" value="UniProtKB-KW"/>
</dbReference>
<dbReference type="GO" id="GO:0036374">
    <property type="term" value="F:glutathione hydrolase activity"/>
    <property type="evidence" value="ECO:0007669"/>
    <property type="project" value="UniProtKB-UniRule"/>
</dbReference>
<dbReference type="PANTHER" id="PTHR43199">
    <property type="entry name" value="GLUTATHIONE HYDROLASE"/>
    <property type="match status" value="1"/>
</dbReference>
<keyword evidence="6 11" id="KW-0865">Zymogen</keyword>
<evidence type="ECO:0000256" key="6">
    <source>
        <dbReference type="ARBA" id="ARBA00023145"/>
    </source>
</evidence>
<dbReference type="EMBL" id="FPBX01000016">
    <property type="protein sequence ID" value="SFU72387.1"/>
    <property type="molecule type" value="Genomic_DNA"/>
</dbReference>
<keyword evidence="11" id="KW-0317">Glutathione biosynthesis</keyword>
<evidence type="ECO:0000313" key="14">
    <source>
        <dbReference type="EMBL" id="SFU72387.1"/>
    </source>
</evidence>
<accession>A0A1I7IHJ1</accession>
<evidence type="ECO:0000256" key="4">
    <source>
        <dbReference type="ARBA" id="ARBA00022679"/>
    </source>
</evidence>
<dbReference type="EC" id="2.3.2.2" evidence="11"/>
<proteinExistence type="inferred from homology"/>
<feature type="binding site" evidence="10">
    <location>
        <begin position="521"/>
        <end position="522"/>
    </location>
    <ligand>
        <name>L-glutamate</name>
        <dbReference type="ChEBI" id="CHEBI:29985"/>
    </ligand>
</feature>
<dbReference type="Gene3D" id="1.10.246.130">
    <property type="match status" value="1"/>
</dbReference>
<evidence type="ECO:0000256" key="8">
    <source>
        <dbReference type="ARBA" id="ARBA00047417"/>
    </source>
</evidence>
<feature type="signal peptide" evidence="13">
    <location>
        <begin position="1"/>
        <end position="26"/>
    </location>
</feature>
<organism evidence="14 15">
    <name type="scientific">Paenacidovorax caeni</name>
    <dbReference type="NCBI Taxonomy" id="343013"/>
    <lineage>
        <taxon>Bacteria</taxon>
        <taxon>Pseudomonadati</taxon>
        <taxon>Pseudomonadota</taxon>
        <taxon>Betaproteobacteria</taxon>
        <taxon>Burkholderiales</taxon>
        <taxon>Comamonadaceae</taxon>
        <taxon>Paenacidovorax</taxon>
    </lineage>
</organism>
<keyword evidence="15" id="KW-1185">Reference proteome</keyword>
<keyword evidence="7 11" id="KW-0012">Acyltransferase</keyword>
<dbReference type="Proteomes" id="UP000183656">
    <property type="component" value="Unassembled WGS sequence"/>
</dbReference>
<gene>
    <name evidence="14" type="ORF">SAMN04489707_101681</name>
</gene>
<dbReference type="InterPro" id="IPR029055">
    <property type="entry name" value="Ntn_hydrolases_N"/>
</dbReference>
<dbReference type="NCBIfam" id="TIGR00066">
    <property type="entry name" value="g_glut_trans"/>
    <property type="match status" value="1"/>
</dbReference>
<dbReference type="EC" id="3.4.19.13" evidence="11"/>
<feature type="region of interest" description="Disordered" evidence="12">
    <location>
        <begin position="159"/>
        <end position="180"/>
    </location>
</feature>
<dbReference type="PRINTS" id="PR01210">
    <property type="entry name" value="GGTRANSPTASE"/>
</dbReference>
<comment type="subunit">
    <text evidence="11">This enzyme consists of two polypeptide chains, which are synthesized in precursor form from a single polypeptide.</text>
</comment>
<comment type="similarity">
    <text evidence="3 11">Belongs to the gamma-glutamyltransferase family.</text>
</comment>
<evidence type="ECO:0000256" key="1">
    <source>
        <dbReference type="ARBA" id="ARBA00001049"/>
    </source>
</evidence>
<evidence type="ECO:0000313" key="15">
    <source>
        <dbReference type="Proteomes" id="UP000183656"/>
    </source>
</evidence>
<comment type="catalytic activity">
    <reaction evidence="8 11">
        <text>an N-terminal (5-L-glutamyl)-[peptide] + an alpha-amino acid = 5-L-glutamyl amino acid + an N-terminal L-alpha-aminoacyl-[peptide]</text>
        <dbReference type="Rhea" id="RHEA:23904"/>
        <dbReference type="Rhea" id="RHEA-COMP:9780"/>
        <dbReference type="Rhea" id="RHEA-COMP:9795"/>
        <dbReference type="ChEBI" id="CHEBI:77644"/>
        <dbReference type="ChEBI" id="CHEBI:78597"/>
        <dbReference type="ChEBI" id="CHEBI:78599"/>
        <dbReference type="ChEBI" id="CHEBI:78608"/>
        <dbReference type="EC" id="2.3.2.2"/>
    </reaction>
</comment>
<comment type="pathway">
    <text evidence="11">Sulfur metabolism; glutathione metabolism.</text>
</comment>
<evidence type="ECO:0000256" key="2">
    <source>
        <dbReference type="ARBA" id="ARBA00001089"/>
    </source>
</evidence>
<dbReference type="RefSeq" id="WP_054257139.1">
    <property type="nucleotide sequence ID" value="NZ_CYIG01000031.1"/>
</dbReference>
<dbReference type="UniPathway" id="UPA00204"/>
<dbReference type="GO" id="GO:0006751">
    <property type="term" value="P:glutathione catabolic process"/>
    <property type="evidence" value="ECO:0007669"/>
    <property type="project" value="UniProtKB-UniRule"/>
</dbReference>
<comment type="catalytic activity">
    <reaction evidence="2 11">
        <text>glutathione + H2O = L-cysteinylglycine + L-glutamate</text>
        <dbReference type="Rhea" id="RHEA:28807"/>
        <dbReference type="ChEBI" id="CHEBI:15377"/>
        <dbReference type="ChEBI" id="CHEBI:29985"/>
        <dbReference type="ChEBI" id="CHEBI:57925"/>
        <dbReference type="ChEBI" id="CHEBI:61694"/>
        <dbReference type="EC" id="3.4.19.13"/>
    </reaction>
</comment>
<dbReference type="InterPro" id="IPR043137">
    <property type="entry name" value="GGT_ssub_C"/>
</dbReference>
<feature type="binding site" evidence="10">
    <location>
        <position position="546"/>
    </location>
    <ligand>
        <name>L-glutamate</name>
        <dbReference type="ChEBI" id="CHEBI:29985"/>
    </ligand>
</feature>
<evidence type="ECO:0000256" key="5">
    <source>
        <dbReference type="ARBA" id="ARBA00022801"/>
    </source>
</evidence>
<evidence type="ECO:0000256" key="11">
    <source>
        <dbReference type="RuleBase" id="RU368036"/>
    </source>
</evidence>